<protein>
    <submittedName>
        <fullName evidence="2">Tuberin-like</fullName>
    </submittedName>
</protein>
<organism evidence="2 3">
    <name type="scientific">Paramuricea clavata</name>
    <name type="common">Red gorgonian</name>
    <name type="synonym">Violescent sea-whip</name>
    <dbReference type="NCBI Taxonomy" id="317549"/>
    <lineage>
        <taxon>Eukaryota</taxon>
        <taxon>Metazoa</taxon>
        <taxon>Cnidaria</taxon>
        <taxon>Anthozoa</taxon>
        <taxon>Octocorallia</taxon>
        <taxon>Malacalcyonacea</taxon>
        <taxon>Plexauridae</taxon>
        <taxon>Paramuricea</taxon>
    </lineage>
</organism>
<evidence type="ECO:0000256" key="1">
    <source>
        <dbReference type="SAM" id="MobiDB-lite"/>
    </source>
</evidence>
<feature type="compositionally biased region" description="Polar residues" evidence="1">
    <location>
        <begin position="22"/>
        <end position="37"/>
    </location>
</feature>
<dbReference type="EMBL" id="CACRXK020045847">
    <property type="protein sequence ID" value="CAB4046109.1"/>
    <property type="molecule type" value="Genomic_DNA"/>
</dbReference>
<evidence type="ECO:0000313" key="2">
    <source>
        <dbReference type="EMBL" id="CAB4046109.1"/>
    </source>
</evidence>
<feature type="region of interest" description="Disordered" evidence="1">
    <location>
        <begin position="11"/>
        <end position="110"/>
    </location>
</feature>
<feature type="compositionally biased region" description="Low complexity" evidence="1">
    <location>
        <begin position="73"/>
        <end position="106"/>
    </location>
</feature>
<accession>A0A7D9MH97</accession>
<gene>
    <name evidence="2" type="ORF">PACLA_8A035065</name>
</gene>
<keyword evidence="3" id="KW-1185">Reference proteome</keyword>
<name>A0A7D9MH97_PARCT</name>
<sequence>MPCAYCCSGRSSVSKNLPRVDNGSTSHARTGTKSTTADLRFVENEGSSEIKHRASFHKETITHQEMPVDKPSKTSTPQQSTSKTSTNVIGPPTAEPQTTSTESSQEQSRDSTNQCSCVCQGWAEFLVRRPTGNTSWLLRLQNRPKLNGSFRETPRPLVGQTAPQIYESLIPKQFFGK</sequence>
<feature type="compositionally biased region" description="Basic and acidic residues" evidence="1">
    <location>
        <begin position="40"/>
        <end position="72"/>
    </location>
</feature>
<evidence type="ECO:0000313" key="3">
    <source>
        <dbReference type="Proteomes" id="UP001152795"/>
    </source>
</evidence>
<dbReference type="AlphaFoldDB" id="A0A7D9MH97"/>
<dbReference type="Proteomes" id="UP001152795">
    <property type="component" value="Unassembled WGS sequence"/>
</dbReference>
<comment type="caution">
    <text evidence="2">The sequence shown here is derived from an EMBL/GenBank/DDBJ whole genome shotgun (WGS) entry which is preliminary data.</text>
</comment>
<proteinExistence type="predicted"/>
<reference evidence="2" key="1">
    <citation type="submission" date="2020-04" db="EMBL/GenBank/DDBJ databases">
        <authorList>
            <person name="Alioto T."/>
            <person name="Alioto T."/>
            <person name="Gomez Garrido J."/>
        </authorList>
    </citation>
    <scope>NUCLEOTIDE SEQUENCE</scope>
    <source>
        <strain evidence="2">A484AB</strain>
    </source>
</reference>
<dbReference type="OrthoDB" id="5797019at2759"/>